<name>A0ABT5BTX5_9BACT</name>
<feature type="domain" description="RNA polymerase sigma-70 region 2" evidence="6">
    <location>
        <begin position="44"/>
        <end position="109"/>
    </location>
</feature>
<comment type="similarity">
    <text evidence="1">Belongs to the sigma-70 factor family. ECF subfamily.</text>
</comment>
<dbReference type="Gene3D" id="1.10.1740.10">
    <property type="match status" value="1"/>
</dbReference>
<keyword evidence="3" id="KW-0731">Sigma factor</keyword>
<evidence type="ECO:0000256" key="5">
    <source>
        <dbReference type="ARBA" id="ARBA00023163"/>
    </source>
</evidence>
<dbReference type="SUPFAM" id="SSF88659">
    <property type="entry name" value="Sigma3 and sigma4 domains of RNA polymerase sigma factors"/>
    <property type="match status" value="1"/>
</dbReference>
<dbReference type="SUPFAM" id="SSF88946">
    <property type="entry name" value="Sigma2 domain of RNA polymerase sigma factors"/>
    <property type="match status" value="1"/>
</dbReference>
<feature type="domain" description="RNA polymerase sigma factor 70 region 4 type 2" evidence="7">
    <location>
        <begin position="140"/>
        <end position="191"/>
    </location>
</feature>
<evidence type="ECO:0000259" key="7">
    <source>
        <dbReference type="Pfam" id="PF08281"/>
    </source>
</evidence>
<accession>A0ABT5BTX5</accession>
<reference evidence="8 9" key="1">
    <citation type="submission" date="2023-01" db="EMBL/GenBank/DDBJ databases">
        <title>Minimal conservation of predation-associated metabolite biosynthetic gene clusters underscores biosynthetic potential of Myxococcota including descriptions for ten novel species: Archangium lansinium sp. nov., Myxococcus landrumus sp. nov., Nannocystis bai.</title>
        <authorList>
            <person name="Ahearne A."/>
            <person name="Stevens C."/>
            <person name="Dowd S."/>
        </authorList>
    </citation>
    <scope>NUCLEOTIDE SEQUENCE [LARGE SCALE GENOMIC DNA]</scope>
    <source>
        <strain evidence="8 9">WIWO2</strain>
    </source>
</reference>
<dbReference type="NCBIfam" id="TIGR02937">
    <property type="entry name" value="sigma70-ECF"/>
    <property type="match status" value="1"/>
</dbReference>
<evidence type="ECO:0000259" key="6">
    <source>
        <dbReference type="Pfam" id="PF04542"/>
    </source>
</evidence>
<dbReference type="Pfam" id="PF04542">
    <property type="entry name" value="Sigma70_r2"/>
    <property type="match status" value="1"/>
</dbReference>
<dbReference type="CDD" id="cd06171">
    <property type="entry name" value="Sigma70_r4"/>
    <property type="match status" value="1"/>
</dbReference>
<dbReference type="Proteomes" id="UP001217485">
    <property type="component" value="Unassembled WGS sequence"/>
</dbReference>
<evidence type="ECO:0000313" key="9">
    <source>
        <dbReference type="Proteomes" id="UP001217485"/>
    </source>
</evidence>
<evidence type="ECO:0000256" key="2">
    <source>
        <dbReference type="ARBA" id="ARBA00023015"/>
    </source>
</evidence>
<evidence type="ECO:0000256" key="4">
    <source>
        <dbReference type="ARBA" id="ARBA00023125"/>
    </source>
</evidence>
<dbReference type="InterPro" id="IPR013325">
    <property type="entry name" value="RNA_pol_sigma_r2"/>
</dbReference>
<dbReference type="RefSeq" id="WP_272093807.1">
    <property type="nucleotide sequence ID" value="NZ_JAQNDK010000001.1"/>
</dbReference>
<keyword evidence="9" id="KW-1185">Reference proteome</keyword>
<proteinExistence type="inferred from homology"/>
<organism evidence="8 9">
    <name type="scientific">Sorangium atrum</name>
    <dbReference type="NCBI Taxonomy" id="2995308"/>
    <lineage>
        <taxon>Bacteria</taxon>
        <taxon>Pseudomonadati</taxon>
        <taxon>Myxococcota</taxon>
        <taxon>Polyangia</taxon>
        <taxon>Polyangiales</taxon>
        <taxon>Polyangiaceae</taxon>
        <taxon>Sorangium</taxon>
    </lineage>
</organism>
<dbReference type="PANTHER" id="PTHR43133">
    <property type="entry name" value="RNA POLYMERASE ECF-TYPE SIGMA FACTO"/>
    <property type="match status" value="1"/>
</dbReference>
<evidence type="ECO:0000256" key="3">
    <source>
        <dbReference type="ARBA" id="ARBA00023082"/>
    </source>
</evidence>
<keyword evidence="5" id="KW-0804">Transcription</keyword>
<dbReference type="InterPro" id="IPR013249">
    <property type="entry name" value="RNA_pol_sigma70_r4_t2"/>
</dbReference>
<dbReference type="Gene3D" id="1.10.10.10">
    <property type="entry name" value="Winged helix-like DNA-binding domain superfamily/Winged helix DNA-binding domain"/>
    <property type="match status" value="1"/>
</dbReference>
<dbReference type="PANTHER" id="PTHR43133:SF8">
    <property type="entry name" value="RNA POLYMERASE SIGMA FACTOR HI_1459-RELATED"/>
    <property type="match status" value="1"/>
</dbReference>
<evidence type="ECO:0000256" key="1">
    <source>
        <dbReference type="ARBA" id="ARBA00010641"/>
    </source>
</evidence>
<protein>
    <submittedName>
        <fullName evidence="8">Sigma-70 family RNA polymerase sigma factor</fullName>
    </submittedName>
</protein>
<comment type="caution">
    <text evidence="8">The sequence shown here is derived from an EMBL/GenBank/DDBJ whole genome shotgun (WGS) entry which is preliminary data.</text>
</comment>
<dbReference type="InterPro" id="IPR036388">
    <property type="entry name" value="WH-like_DNA-bd_sf"/>
</dbReference>
<sequence>MAQPTRSAPPPGPTLARFPADKRSDASLVAGAAAGEREALAVIWDRYSGLVRGVLYGALGPDTSLEDLVQEVFLGLMQGAARIQDGGALRGYLASMATRQAALEIRKRKIRRWVGLSPSGELPERALARVDFEHREVLSALHRVLDKLSTRRRMAFVLRHVQGLEMLETAAALGVSESTVRRELESARAFLLKAREPALQEFLSRCEGLWP</sequence>
<evidence type="ECO:0000313" key="8">
    <source>
        <dbReference type="EMBL" id="MDC0677035.1"/>
    </source>
</evidence>
<dbReference type="InterPro" id="IPR007627">
    <property type="entry name" value="RNA_pol_sigma70_r2"/>
</dbReference>
<gene>
    <name evidence="8" type="ORF">POL72_04735</name>
</gene>
<keyword evidence="4" id="KW-0238">DNA-binding</keyword>
<dbReference type="InterPro" id="IPR039425">
    <property type="entry name" value="RNA_pol_sigma-70-like"/>
</dbReference>
<dbReference type="InterPro" id="IPR013324">
    <property type="entry name" value="RNA_pol_sigma_r3/r4-like"/>
</dbReference>
<dbReference type="InterPro" id="IPR014284">
    <property type="entry name" value="RNA_pol_sigma-70_dom"/>
</dbReference>
<dbReference type="Pfam" id="PF08281">
    <property type="entry name" value="Sigma70_r4_2"/>
    <property type="match status" value="1"/>
</dbReference>
<keyword evidence="2" id="KW-0805">Transcription regulation</keyword>
<dbReference type="EMBL" id="JAQNDK010000001">
    <property type="protein sequence ID" value="MDC0677035.1"/>
    <property type="molecule type" value="Genomic_DNA"/>
</dbReference>